<dbReference type="RefSeq" id="WP_277566076.1">
    <property type="nucleotide sequence ID" value="NZ_JAPDHZ010000003.1"/>
</dbReference>
<evidence type="ECO:0008006" key="5">
    <source>
        <dbReference type="Google" id="ProtNLM"/>
    </source>
</evidence>
<evidence type="ECO:0000256" key="1">
    <source>
        <dbReference type="ARBA" id="ARBA00022747"/>
    </source>
</evidence>
<dbReference type="SUPFAM" id="SSF116734">
    <property type="entry name" value="DNA methylase specificity domain"/>
    <property type="match status" value="1"/>
</dbReference>
<proteinExistence type="predicted"/>
<evidence type="ECO:0000313" key="3">
    <source>
        <dbReference type="EMBL" id="MDG0792260.1"/>
    </source>
</evidence>
<reference evidence="3 4" key="1">
    <citation type="submission" date="2022-10" db="EMBL/GenBank/DDBJ databases">
        <title>Comparative genomic analysis of Cohnella hashimotonis sp. nov., isolated from the International Space Station.</title>
        <authorList>
            <person name="Simpson A."/>
            <person name="Venkateswaran K."/>
        </authorList>
    </citation>
    <scope>NUCLEOTIDE SEQUENCE [LARGE SCALE GENOMIC DNA]</scope>
    <source>
        <strain evidence="3 4">DSM 18997</strain>
    </source>
</reference>
<dbReference type="GO" id="GO:0003677">
    <property type="term" value="F:DNA binding"/>
    <property type="evidence" value="ECO:0007669"/>
    <property type="project" value="UniProtKB-KW"/>
</dbReference>
<keyword evidence="2" id="KW-0238">DNA-binding</keyword>
<accession>A0A9X4QP32</accession>
<keyword evidence="1" id="KW-0680">Restriction system</keyword>
<gene>
    <name evidence="3" type="ORF">OMP38_16325</name>
</gene>
<name>A0A9X4QP32_9BACL</name>
<evidence type="ECO:0000256" key="2">
    <source>
        <dbReference type="ARBA" id="ARBA00023125"/>
    </source>
</evidence>
<dbReference type="Proteomes" id="UP001153387">
    <property type="component" value="Unassembled WGS sequence"/>
</dbReference>
<protein>
    <recommendedName>
        <fullName evidence="5">Restriction endonuclease subunit S</fullName>
    </recommendedName>
</protein>
<evidence type="ECO:0000313" key="4">
    <source>
        <dbReference type="Proteomes" id="UP001153387"/>
    </source>
</evidence>
<dbReference type="GO" id="GO:0009307">
    <property type="term" value="P:DNA restriction-modification system"/>
    <property type="evidence" value="ECO:0007669"/>
    <property type="project" value="UniProtKB-KW"/>
</dbReference>
<dbReference type="Gene3D" id="3.90.220.20">
    <property type="entry name" value="DNA methylase specificity domains"/>
    <property type="match status" value="1"/>
</dbReference>
<organism evidence="3 4">
    <name type="scientific">Cohnella ginsengisoli</name>
    <dbReference type="NCBI Taxonomy" id="425004"/>
    <lineage>
        <taxon>Bacteria</taxon>
        <taxon>Bacillati</taxon>
        <taxon>Bacillota</taxon>
        <taxon>Bacilli</taxon>
        <taxon>Bacillales</taxon>
        <taxon>Paenibacillaceae</taxon>
        <taxon>Cohnella</taxon>
    </lineage>
</organism>
<dbReference type="EMBL" id="JAPDHZ010000003">
    <property type="protein sequence ID" value="MDG0792260.1"/>
    <property type="molecule type" value="Genomic_DNA"/>
</dbReference>
<comment type="caution">
    <text evidence="3">The sequence shown here is derived from an EMBL/GenBank/DDBJ whole genome shotgun (WGS) entry which is preliminary data.</text>
</comment>
<sequence>MREWKTVPFYGIAKPKQVVNCQDRELLSVYLGKGVVPFSSQTAKRTNVTSTDLSKYQAVDYGDFVLNNQQAWRGSVGVSKHHGIVSPAYIVLALSNDISNDYANYLFQSRSMVDKYVVCSKGVGSIQRNIYWDYLKRVNLFLPPTCRTRPNCTFS</sequence>
<keyword evidence="4" id="KW-1185">Reference proteome</keyword>
<dbReference type="AlphaFoldDB" id="A0A9X4QP32"/>
<dbReference type="InterPro" id="IPR044946">
    <property type="entry name" value="Restrct_endonuc_typeI_TRD_sf"/>
</dbReference>